<dbReference type="SUPFAM" id="SSF53335">
    <property type="entry name" value="S-adenosyl-L-methionine-dependent methyltransferases"/>
    <property type="match status" value="1"/>
</dbReference>
<dbReference type="Pfam" id="PF05958">
    <property type="entry name" value="tRNA_U5-meth_tr"/>
    <property type="match status" value="1"/>
</dbReference>
<keyword evidence="1" id="KW-0408">Iron</keyword>
<reference evidence="5" key="1">
    <citation type="submission" date="2018-05" db="EMBL/GenBank/DDBJ databases">
        <authorList>
            <person name="Lanie J.A."/>
            <person name="Ng W.-L."/>
            <person name="Kazmierczak K.M."/>
            <person name="Andrzejewski T.M."/>
            <person name="Davidsen T.M."/>
            <person name="Wayne K.J."/>
            <person name="Tettelin H."/>
            <person name="Glass J.I."/>
            <person name="Rusch D."/>
            <person name="Podicherti R."/>
            <person name="Tsui H.-C.T."/>
            <person name="Winkler M.E."/>
        </authorList>
    </citation>
    <scope>NUCLEOTIDE SEQUENCE</scope>
</reference>
<dbReference type="PROSITE" id="PS01231">
    <property type="entry name" value="TRMA_2"/>
    <property type="match status" value="1"/>
</dbReference>
<proteinExistence type="predicted"/>
<dbReference type="PROSITE" id="PS01230">
    <property type="entry name" value="TRMA_1"/>
    <property type="match status" value="1"/>
</dbReference>
<evidence type="ECO:0000256" key="1">
    <source>
        <dbReference type="ARBA" id="ARBA00022485"/>
    </source>
</evidence>
<dbReference type="CDD" id="cd02440">
    <property type="entry name" value="AdoMet_MTases"/>
    <property type="match status" value="1"/>
</dbReference>
<dbReference type="PANTHER" id="PTHR11061:SF49">
    <property type="entry name" value="23S RRNA (URACIL(1939)-C(5))-METHYLTRANSFERASE RLMD"/>
    <property type="match status" value="1"/>
</dbReference>
<dbReference type="Gene3D" id="3.40.50.150">
    <property type="entry name" value="Vaccinia Virus protein VP39"/>
    <property type="match status" value="1"/>
</dbReference>
<keyword evidence="3" id="KW-0808">Transferase</keyword>
<dbReference type="InterPro" id="IPR030390">
    <property type="entry name" value="MeTrfase_TrmA_AS"/>
</dbReference>
<dbReference type="EMBL" id="UINC01002795">
    <property type="protein sequence ID" value="SVA00381.1"/>
    <property type="molecule type" value="Genomic_DNA"/>
</dbReference>
<dbReference type="InterPro" id="IPR012340">
    <property type="entry name" value="NA-bd_OB-fold"/>
</dbReference>
<evidence type="ECO:0000256" key="2">
    <source>
        <dbReference type="ARBA" id="ARBA00022603"/>
    </source>
</evidence>
<keyword evidence="4" id="KW-0949">S-adenosyl-L-methionine</keyword>
<dbReference type="PROSITE" id="PS51687">
    <property type="entry name" value="SAM_MT_RNA_M5U"/>
    <property type="match status" value="1"/>
</dbReference>
<evidence type="ECO:0000313" key="5">
    <source>
        <dbReference type="EMBL" id="SVA00381.1"/>
    </source>
</evidence>
<dbReference type="AlphaFoldDB" id="A0A381SAR5"/>
<evidence type="ECO:0000256" key="3">
    <source>
        <dbReference type="ARBA" id="ARBA00022679"/>
    </source>
</evidence>
<dbReference type="GO" id="GO:0070041">
    <property type="term" value="F:rRNA (uridine-C5-)-methyltransferase activity"/>
    <property type="evidence" value="ECO:0007669"/>
    <property type="project" value="TreeGrafter"/>
</dbReference>
<gene>
    <name evidence="5" type="ORF">METZ01_LOCUS53235</name>
</gene>
<organism evidence="5">
    <name type="scientific">marine metagenome</name>
    <dbReference type="NCBI Taxonomy" id="408172"/>
    <lineage>
        <taxon>unclassified sequences</taxon>
        <taxon>metagenomes</taxon>
        <taxon>ecological metagenomes</taxon>
    </lineage>
</organism>
<protein>
    <recommendedName>
        <fullName evidence="6">TRAM domain-containing protein</fullName>
    </recommendedName>
</protein>
<name>A0A381SAR5_9ZZZZ</name>
<keyword evidence="1" id="KW-0411">Iron-sulfur</keyword>
<keyword evidence="2" id="KW-0489">Methyltransferase</keyword>
<dbReference type="InterPro" id="IPR030391">
    <property type="entry name" value="MeTrfase_TrmA_CS"/>
</dbReference>
<dbReference type="InterPro" id="IPR029063">
    <property type="entry name" value="SAM-dependent_MTases_sf"/>
</dbReference>
<dbReference type="Gene3D" id="2.40.50.1070">
    <property type="match status" value="1"/>
</dbReference>
<evidence type="ECO:0000256" key="4">
    <source>
        <dbReference type="ARBA" id="ARBA00022691"/>
    </source>
</evidence>
<sequence>MPRTVEVEVVGQTDEGYGFGTAAGRMCVVKGALPGEMISACVLGKRKGQIVAIAETIQTAVDERTEPFCTVFPRCGGCSTQQWEYREQLRFKERWVRHELSKHELLCESFLPTQHGSTTGFRRRARLGVRWVDKVGSAYVGFRETFGSYVVDMNMCPTLVSGLAELIGPLRDLVTCMSTPKRIPQVELVAGDKVRALVLRHLDPLSAKDLKLLSAFSNSYDVWVYGQSGGYETITRHFPSGDPDAKLAYELSNFNVSLEFGPNEFIQVNSEMNHLLIAAVLKGLDLESEDRVVDLFCGIGNFSLPIARTAKSVLGFEISETAVGQARRNAERNNLSKVARFLVSDLYRPTDHELTKRDYKMLLDPPRSGAGPELARFADRAKRVVYVSCNPTTFAEDAAVLDQIGFQLESVQVFDMFPHTSHVEVVGSFGRL</sequence>
<dbReference type="Gene3D" id="2.40.50.140">
    <property type="entry name" value="Nucleic acid-binding proteins"/>
    <property type="match status" value="1"/>
</dbReference>
<keyword evidence="1" id="KW-0004">4Fe-4S</keyword>
<accession>A0A381SAR5</accession>
<keyword evidence="1" id="KW-0479">Metal-binding</keyword>
<dbReference type="SUPFAM" id="SSF50249">
    <property type="entry name" value="Nucleic acid-binding proteins"/>
    <property type="match status" value="1"/>
</dbReference>
<evidence type="ECO:0008006" key="6">
    <source>
        <dbReference type="Google" id="ProtNLM"/>
    </source>
</evidence>
<dbReference type="GO" id="GO:0070475">
    <property type="term" value="P:rRNA base methylation"/>
    <property type="evidence" value="ECO:0007669"/>
    <property type="project" value="TreeGrafter"/>
</dbReference>
<dbReference type="PANTHER" id="PTHR11061">
    <property type="entry name" value="RNA M5U METHYLTRANSFERASE"/>
    <property type="match status" value="1"/>
</dbReference>
<dbReference type="InterPro" id="IPR010280">
    <property type="entry name" value="U5_MeTrfase_fam"/>
</dbReference>